<comment type="similarity">
    <text evidence="3">Belongs to the transpeptidase family.</text>
</comment>
<evidence type="ECO:0000256" key="9">
    <source>
        <dbReference type="ARBA" id="ARBA00023136"/>
    </source>
</evidence>
<dbReference type="GO" id="GO:0005886">
    <property type="term" value="C:plasma membrane"/>
    <property type="evidence" value="ECO:0007669"/>
    <property type="project" value="UniProtKB-SubCell"/>
</dbReference>
<dbReference type="InterPro" id="IPR001460">
    <property type="entry name" value="PCN-bd_Tpept"/>
</dbReference>
<dbReference type="PANTHER" id="PTHR30627:SF2">
    <property type="entry name" value="PEPTIDOGLYCAN D,D-TRANSPEPTIDASE MRDA"/>
    <property type="match status" value="1"/>
</dbReference>
<evidence type="ECO:0000256" key="1">
    <source>
        <dbReference type="ARBA" id="ARBA00004167"/>
    </source>
</evidence>
<dbReference type="GO" id="GO:0008360">
    <property type="term" value="P:regulation of cell shape"/>
    <property type="evidence" value="ECO:0007669"/>
    <property type="project" value="UniProtKB-KW"/>
</dbReference>
<evidence type="ECO:0000256" key="6">
    <source>
        <dbReference type="ARBA" id="ARBA00022960"/>
    </source>
</evidence>
<dbReference type="GO" id="GO:0071972">
    <property type="term" value="F:peptidoglycan L,D-transpeptidase activity"/>
    <property type="evidence" value="ECO:0007669"/>
    <property type="project" value="TreeGrafter"/>
</dbReference>
<dbReference type="Gene3D" id="1.10.10.1230">
    <property type="entry name" value="Penicillin-binding protein, N-terminal non-catalytic domain, head sub-domain"/>
    <property type="match status" value="1"/>
</dbReference>
<dbReference type="Gene3D" id="3.40.710.10">
    <property type="entry name" value="DD-peptidase/beta-lactamase superfamily"/>
    <property type="match status" value="1"/>
</dbReference>
<keyword evidence="6" id="KW-0133">Cell shape</keyword>
<dbReference type="Gene3D" id="3.90.1310.10">
    <property type="entry name" value="Penicillin-binding protein 2a (Domain 2)"/>
    <property type="match status" value="1"/>
</dbReference>
<feature type="domain" description="Penicillin-binding protein dimerisation" evidence="13">
    <location>
        <begin position="53"/>
        <end position="300"/>
    </location>
</feature>
<evidence type="ECO:0000256" key="11">
    <source>
        <dbReference type="SAM" id="MobiDB-lite"/>
    </source>
</evidence>
<feature type="compositionally biased region" description="Polar residues" evidence="11">
    <location>
        <begin position="755"/>
        <end position="764"/>
    </location>
</feature>
<dbReference type="SUPFAM" id="SSF56601">
    <property type="entry name" value="beta-lactamase/transpeptidase-like"/>
    <property type="match status" value="1"/>
</dbReference>
<feature type="domain" description="Penicillin-binding protein transpeptidase" evidence="12">
    <location>
        <begin position="345"/>
        <end position="673"/>
    </location>
</feature>
<comment type="caution">
    <text evidence="14">The sequence shown here is derived from an EMBL/GenBank/DDBJ whole genome shotgun (WGS) entry which is preliminary data.</text>
</comment>
<sequence length="801" mass="86566">MPKLGKVGRTAVCILLVVAVFAVYELRLVQWQIVEGEEYEQISLSNRTDTIEIEAARGEILDRNGEVLAGNRTTYNIVYDALDMDYSARNATILQVLDLLTERGEDWRDPLPIVLGEDGTYAYMEDRESDIAALRENLSLAEYATAEDCMAELTSRYDCDGYSREDARNVVSVRYSMTQDGFSRTNPYVIAQDVSAETVGVVSEHAQEWPGIETRVGVARYYSDGTLAPHVLGYTAVITDTQYEQAVEEGTVYNAETNISGYKLNDTTGRSGVESAFESELRGQRGEETIYTDATGEVASTAVTTTPEEGHTVQLTLDSDLQRVANLSLEKNILGNTDAKDCTRGAAVVLDVDTFGVLASSSYPTYDVNQLVESIAGDGKYYNQLINDEDEPMVNLALNGVFTPGSVFKTVVALSALQESVISAGTTYTCNGVWDYFDLSQRCLCGGGTWNLYGALAHSCNTYFSNVGLNLTISKLAPYAEYFGLGTTTGVEIGESTGTMSNPQEYRENHGVEWTDGASAQTAIGQADNMFTPIQLAAMCATIANGGVRLQTHFLDQITDYTGETVLEEYEPVELYDAGITSDVLGVVQTGMQMVATEGTAANVFANYPVSIACKTGTAETSNLSRTDPDYTEPNLSFICYAPANDPEIAVAVMIEQGNSGNYAKNVAKDILDQYFGFYTWDEEGNKFDQEGNQVDDDGQVIKTAEELAEERAAAEGQQSEEASSNSEDGDASSQEPAASPTPGRDSDIPDQIYTGENSASQETGSEDSQNDTSGTEEGSVPEASAPPSNRPDGPYYAGDG</sequence>
<keyword evidence="8" id="KW-1133">Transmembrane helix</keyword>
<dbReference type="GO" id="GO:0071555">
    <property type="term" value="P:cell wall organization"/>
    <property type="evidence" value="ECO:0007669"/>
    <property type="project" value="UniProtKB-KW"/>
</dbReference>
<evidence type="ECO:0000259" key="13">
    <source>
        <dbReference type="Pfam" id="PF03717"/>
    </source>
</evidence>
<dbReference type="InterPro" id="IPR050515">
    <property type="entry name" value="Beta-lactam/transpept"/>
</dbReference>
<evidence type="ECO:0000313" key="14">
    <source>
        <dbReference type="EMBL" id="HJB97621.1"/>
    </source>
</evidence>
<keyword evidence="4" id="KW-1003">Cell membrane</keyword>
<keyword evidence="5" id="KW-0812">Transmembrane</keyword>
<gene>
    <name evidence="14" type="ORF">H9710_03475</name>
</gene>
<feature type="region of interest" description="Disordered" evidence="11">
    <location>
        <begin position="709"/>
        <end position="801"/>
    </location>
</feature>
<dbReference type="Pfam" id="PF03717">
    <property type="entry name" value="PBP_dimer"/>
    <property type="match status" value="1"/>
</dbReference>
<evidence type="ECO:0000256" key="10">
    <source>
        <dbReference type="ARBA" id="ARBA00023316"/>
    </source>
</evidence>
<accession>A0A9D2SFB3</accession>
<dbReference type="PANTHER" id="PTHR30627">
    <property type="entry name" value="PEPTIDOGLYCAN D,D-TRANSPEPTIDASE"/>
    <property type="match status" value="1"/>
</dbReference>
<dbReference type="AlphaFoldDB" id="A0A9D2SFB3"/>
<dbReference type="Pfam" id="PF00905">
    <property type="entry name" value="Transpeptidase"/>
    <property type="match status" value="1"/>
</dbReference>
<dbReference type="EMBL" id="DWXG01000031">
    <property type="protein sequence ID" value="HJB97621.1"/>
    <property type="molecule type" value="Genomic_DNA"/>
</dbReference>
<evidence type="ECO:0000259" key="12">
    <source>
        <dbReference type="Pfam" id="PF00905"/>
    </source>
</evidence>
<keyword evidence="7" id="KW-0573">Peptidoglycan synthesis</keyword>
<evidence type="ECO:0000256" key="2">
    <source>
        <dbReference type="ARBA" id="ARBA00004236"/>
    </source>
</evidence>
<evidence type="ECO:0000313" key="15">
    <source>
        <dbReference type="Proteomes" id="UP000826793"/>
    </source>
</evidence>
<comment type="subcellular location">
    <subcellularLocation>
        <location evidence="2">Cell membrane</location>
    </subcellularLocation>
    <subcellularLocation>
        <location evidence="1">Membrane</location>
        <topology evidence="1">Single-pass membrane protein</topology>
    </subcellularLocation>
</comment>
<dbReference type="GO" id="GO:0009252">
    <property type="term" value="P:peptidoglycan biosynthetic process"/>
    <property type="evidence" value="ECO:0007669"/>
    <property type="project" value="UniProtKB-KW"/>
</dbReference>
<evidence type="ECO:0000256" key="4">
    <source>
        <dbReference type="ARBA" id="ARBA00022475"/>
    </source>
</evidence>
<feature type="compositionally biased region" description="Low complexity" evidence="11">
    <location>
        <begin position="715"/>
        <end position="727"/>
    </location>
</feature>
<evidence type="ECO:0000256" key="8">
    <source>
        <dbReference type="ARBA" id="ARBA00022989"/>
    </source>
</evidence>
<protein>
    <submittedName>
        <fullName evidence="14">Penicillin-binding protein</fullName>
    </submittedName>
</protein>
<dbReference type="InterPro" id="IPR005311">
    <property type="entry name" value="PBP_dimer"/>
</dbReference>
<dbReference type="Proteomes" id="UP000826793">
    <property type="component" value="Unassembled WGS sequence"/>
</dbReference>
<dbReference type="InterPro" id="IPR012338">
    <property type="entry name" value="Beta-lactam/transpept-like"/>
</dbReference>
<keyword evidence="9" id="KW-0472">Membrane</keyword>
<organism evidence="14 15">
    <name type="scientific">Candidatus Acutalibacter pullicola</name>
    <dbReference type="NCBI Taxonomy" id="2838417"/>
    <lineage>
        <taxon>Bacteria</taxon>
        <taxon>Bacillati</taxon>
        <taxon>Bacillota</taxon>
        <taxon>Clostridia</taxon>
        <taxon>Eubacteriales</taxon>
        <taxon>Acutalibacteraceae</taxon>
        <taxon>Acutalibacter</taxon>
    </lineage>
</organism>
<dbReference type="SUPFAM" id="SSF56519">
    <property type="entry name" value="Penicillin binding protein dimerisation domain"/>
    <property type="match status" value="1"/>
</dbReference>
<keyword evidence="10" id="KW-0961">Cell wall biogenesis/degradation</keyword>
<dbReference type="GO" id="GO:0008658">
    <property type="term" value="F:penicillin binding"/>
    <property type="evidence" value="ECO:0007669"/>
    <property type="project" value="InterPro"/>
</dbReference>
<reference evidence="14" key="1">
    <citation type="journal article" date="2021" name="PeerJ">
        <title>Extensive microbial diversity within the chicken gut microbiome revealed by metagenomics and culture.</title>
        <authorList>
            <person name="Gilroy R."/>
            <person name="Ravi A."/>
            <person name="Getino M."/>
            <person name="Pursley I."/>
            <person name="Horton D.L."/>
            <person name="Alikhan N.F."/>
            <person name="Baker D."/>
            <person name="Gharbi K."/>
            <person name="Hall N."/>
            <person name="Watson M."/>
            <person name="Adriaenssens E.M."/>
            <person name="Foster-Nyarko E."/>
            <person name="Jarju S."/>
            <person name="Secka A."/>
            <person name="Antonio M."/>
            <person name="Oren A."/>
            <person name="Chaudhuri R.R."/>
            <person name="La Ragione R."/>
            <person name="Hildebrand F."/>
            <person name="Pallen M.J."/>
        </authorList>
    </citation>
    <scope>NUCLEOTIDE SEQUENCE</scope>
    <source>
        <strain evidence="14">CHK185-1770</strain>
    </source>
</reference>
<evidence type="ECO:0000256" key="7">
    <source>
        <dbReference type="ARBA" id="ARBA00022984"/>
    </source>
</evidence>
<dbReference type="InterPro" id="IPR036138">
    <property type="entry name" value="PBP_dimer_sf"/>
</dbReference>
<evidence type="ECO:0000256" key="5">
    <source>
        <dbReference type="ARBA" id="ARBA00022692"/>
    </source>
</evidence>
<evidence type="ECO:0000256" key="3">
    <source>
        <dbReference type="ARBA" id="ARBA00007171"/>
    </source>
</evidence>
<name>A0A9D2SFB3_9FIRM</name>
<proteinExistence type="inferred from homology"/>
<reference evidence="14" key="2">
    <citation type="submission" date="2021-04" db="EMBL/GenBank/DDBJ databases">
        <authorList>
            <person name="Gilroy R."/>
        </authorList>
    </citation>
    <scope>NUCLEOTIDE SEQUENCE</scope>
    <source>
        <strain evidence="14">CHK185-1770</strain>
    </source>
</reference>